<proteinExistence type="predicted"/>
<dbReference type="EMBL" id="SWKV01000024">
    <property type="protein sequence ID" value="KAF3040682.1"/>
    <property type="molecule type" value="Genomic_DNA"/>
</dbReference>
<dbReference type="GO" id="GO:0016702">
    <property type="term" value="F:oxidoreductase activity, acting on single donors with incorporation of molecular oxygen, incorporation of two atoms of oxygen"/>
    <property type="evidence" value="ECO:0007669"/>
    <property type="project" value="InterPro"/>
</dbReference>
<dbReference type="SUPFAM" id="SSF49482">
    <property type="entry name" value="Aromatic compound dioxygenase"/>
    <property type="match status" value="1"/>
</dbReference>
<organism evidence="3 4">
    <name type="scientific">Didymella heteroderae</name>
    <dbReference type="NCBI Taxonomy" id="1769908"/>
    <lineage>
        <taxon>Eukaryota</taxon>
        <taxon>Fungi</taxon>
        <taxon>Dikarya</taxon>
        <taxon>Ascomycota</taxon>
        <taxon>Pezizomycotina</taxon>
        <taxon>Dothideomycetes</taxon>
        <taxon>Pleosporomycetidae</taxon>
        <taxon>Pleosporales</taxon>
        <taxon>Pleosporineae</taxon>
        <taxon>Didymellaceae</taxon>
        <taxon>Didymella</taxon>
    </lineage>
</organism>
<gene>
    <name evidence="3" type="ORF">E8E12_004556</name>
</gene>
<comment type="caution">
    <text evidence="3">The sequence shown here is derived from an EMBL/GenBank/DDBJ whole genome shotgun (WGS) entry which is preliminary data.</text>
</comment>
<feature type="region of interest" description="Disordered" evidence="1">
    <location>
        <begin position="314"/>
        <end position="353"/>
    </location>
</feature>
<dbReference type="AlphaFoldDB" id="A0A9P4WSH0"/>
<reference evidence="3" key="1">
    <citation type="submission" date="2019-04" db="EMBL/GenBank/DDBJ databases">
        <title>Sequencing of skin fungus with MAO and IRED activity.</title>
        <authorList>
            <person name="Marsaioli A.J."/>
            <person name="Bonatto J.M.C."/>
            <person name="Reis Junior O."/>
        </authorList>
    </citation>
    <scope>NUCLEOTIDE SEQUENCE</scope>
    <source>
        <strain evidence="3">28M1</strain>
    </source>
</reference>
<keyword evidence="4" id="KW-1185">Reference proteome</keyword>
<dbReference type="PANTHER" id="PTHR34315">
    <property type="match status" value="1"/>
</dbReference>
<sequence>MVYFPPSFIALAASLFFSAPALAHPGHDITEEIAERAAYLASDSYTGLSHCAETLKSRQAALISRRKAMVQHLRAKRGIVKRDFEDVLNTDHHSNASVTPDSPDDVVFAGNASCILQPETTEGPYWVSGEYVRQDITDGNPGVPLTFDVQVIDTTTCEPIPQVALEAWHCNSTGVYGGVVANGNGNTADASNINNTMYRGIQFSNENGILQFDTSFPGHYTGRTTHIHVLAHINSTINQKNQTLTGGHVSHVGQLFFDQKLITEAESEAENSDPVLNYVYLGDSVEEGVFAWVTVGIDPTAVITPNAAANLGENGGVANPGGGGGFPGGPPPSGGFPGGPRPTSTAAPNSTVV</sequence>
<evidence type="ECO:0000256" key="1">
    <source>
        <dbReference type="SAM" id="MobiDB-lite"/>
    </source>
</evidence>
<feature type="chain" id="PRO_5040237622" description="Intradiol ring-cleavage dioxygenases domain-containing protein" evidence="2">
    <location>
        <begin position="24"/>
        <end position="353"/>
    </location>
</feature>
<dbReference type="GO" id="GO:0008199">
    <property type="term" value="F:ferric iron binding"/>
    <property type="evidence" value="ECO:0007669"/>
    <property type="project" value="InterPro"/>
</dbReference>
<name>A0A9P4WSH0_9PLEO</name>
<dbReference type="Gene3D" id="2.60.130.10">
    <property type="entry name" value="Aromatic compound dioxygenase"/>
    <property type="match status" value="1"/>
</dbReference>
<evidence type="ECO:0000256" key="2">
    <source>
        <dbReference type="SAM" id="SignalP"/>
    </source>
</evidence>
<dbReference type="PANTHER" id="PTHR34315:SF1">
    <property type="entry name" value="INTRADIOL RING-CLEAVAGE DIOXYGENASES DOMAIN-CONTAINING PROTEIN-RELATED"/>
    <property type="match status" value="1"/>
</dbReference>
<feature type="compositionally biased region" description="Polar residues" evidence="1">
    <location>
        <begin position="343"/>
        <end position="353"/>
    </location>
</feature>
<keyword evidence="2" id="KW-0732">Signal</keyword>
<dbReference type="OrthoDB" id="121380at2759"/>
<evidence type="ECO:0000313" key="3">
    <source>
        <dbReference type="EMBL" id="KAF3040682.1"/>
    </source>
</evidence>
<feature type="compositionally biased region" description="Gly residues" evidence="1">
    <location>
        <begin position="314"/>
        <end position="327"/>
    </location>
</feature>
<feature type="signal peptide" evidence="2">
    <location>
        <begin position="1"/>
        <end position="23"/>
    </location>
</feature>
<dbReference type="Proteomes" id="UP000758155">
    <property type="component" value="Unassembled WGS sequence"/>
</dbReference>
<evidence type="ECO:0008006" key="5">
    <source>
        <dbReference type="Google" id="ProtNLM"/>
    </source>
</evidence>
<accession>A0A9P4WSH0</accession>
<protein>
    <recommendedName>
        <fullName evidence="5">Intradiol ring-cleavage dioxygenases domain-containing protein</fullName>
    </recommendedName>
</protein>
<dbReference type="CDD" id="cd03457">
    <property type="entry name" value="intradiol_dioxygenase_like"/>
    <property type="match status" value="1"/>
</dbReference>
<dbReference type="InterPro" id="IPR015889">
    <property type="entry name" value="Intradiol_dOase_core"/>
</dbReference>
<evidence type="ECO:0000313" key="4">
    <source>
        <dbReference type="Proteomes" id="UP000758155"/>
    </source>
</evidence>